<dbReference type="SUPFAM" id="SSF56059">
    <property type="entry name" value="Glutathione synthetase ATP-binding domain-like"/>
    <property type="match status" value="1"/>
</dbReference>
<dbReference type="RefSeq" id="WP_207153617.1">
    <property type="nucleotide sequence ID" value="NZ_AP024484.1"/>
</dbReference>
<gene>
    <name evidence="1" type="ORF">prwr041_19150</name>
</gene>
<accession>A0ABM7NZU7</accession>
<evidence type="ECO:0000313" key="1">
    <source>
        <dbReference type="EMBL" id="BCS86022.1"/>
    </source>
</evidence>
<proteinExistence type="predicted"/>
<evidence type="ECO:0008006" key="3">
    <source>
        <dbReference type="Google" id="ProtNLM"/>
    </source>
</evidence>
<name>A0ABM7NZU7_9BACT</name>
<protein>
    <recommendedName>
        <fullName evidence="3">ATP-grasp domain-containing protein</fullName>
    </recommendedName>
</protein>
<dbReference type="EMBL" id="AP024484">
    <property type="protein sequence ID" value="BCS86022.1"/>
    <property type="molecule type" value="Genomic_DNA"/>
</dbReference>
<dbReference type="Gene3D" id="3.30.470.20">
    <property type="entry name" value="ATP-grasp fold, B domain"/>
    <property type="match status" value="1"/>
</dbReference>
<evidence type="ECO:0000313" key="2">
    <source>
        <dbReference type="Proteomes" id="UP001319045"/>
    </source>
</evidence>
<sequence length="267" mass="30032">MKIIAVRRDDRFSPNSVEKDRAILQAVCDRLPYDISMIDEDKLSVYDEADVYLSMARLPETLTLLKTKEDEGAVVVNSAYGVEACGRRKLDNIMCDNHIPVPPSEGNFGYWLKRGDAAAQSKSDVVYCKDRETLANKEAEFVIRGITSWIVQAHVPGDLVKFYAVKGGFFRYFYPNDDGESKFGDEKHNGDARHYAFDEKLLKTTANKVAQITGIDVYGGDAIITEDGDFYIIDFNDWPSFSRCRDIAADAIAKLTTKKNSLNIIKI</sequence>
<reference evidence="1 2" key="1">
    <citation type="journal article" date="2022" name="Int. J. Syst. Evol. Microbiol.">
        <title>Prevotella herbatica sp. nov., a plant polysaccharide-decomposing anaerobic bacterium isolated from a methanogenic reactor.</title>
        <authorList>
            <person name="Uek A."/>
            <person name="Tonouchi A."/>
            <person name="Kaku N."/>
            <person name="Ueki K."/>
        </authorList>
    </citation>
    <scope>NUCLEOTIDE SEQUENCE [LARGE SCALE GENOMIC DNA]</scope>
    <source>
        <strain evidence="1 2">WR041</strain>
    </source>
</reference>
<organism evidence="1 2">
    <name type="scientific">Prevotella herbatica</name>
    <dbReference type="NCBI Taxonomy" id="2801997"/>
    <lineage>
        <taxon>Bacteria</taxon>
        <taxon>Pseudomonadati</taxon>
        <taxon>Bacteroidota</taxon>
        <taxon>Bacteroidia</taxon>
        <taxon>Bacteroidales</taxon>
        <taxon>Prevotellaceae</taxon>
        <taxon>Prevotella</taxon>
    </lineage>
</organism>
<dbReference type="Proteomes" id="UP001319045">
    <property type="component" value="Chromosome"/>
</dbReference>
<keyword evidence="2" id="KW-1185">Reference proteome</keyword>